<dbReference type="AlphaFoldDB" id="A0A6P6I8U1"/>
<dbReference type="RefSeq" id="XP_025784219.1">
    <property type="nucleotide sequence ID" value="XM_025928434.1"/>
</dbReference>
<dbReference type="Pfam" id="PF00021">
    <property type="entry name" value="UPAR_LY6"/>
    <property type="match status" value="1"/>
</dbReference>
<accession>A0A6P6I8U1</accession>
<keyword evidence="2" id="KW-1185">Reference proteome</keyword>
<proteinExistence type="predicted"/>
<dbReference type="KEGG" id="pcoo:112865361"/>
<evidence type="ECO:0000313" key="2">
    <source>
        <dbReference type="Proteomes" id="UP000515131"/>
    </source>
</evidence>
<dbReference type="InterPro" id="IPR016054">
    <property type="entry name" value="LY6_UPA_recep-like"/>
</dbReference>
<dbReference type="GeneID" id="112865361"/>
<evidence type="ECO:0000259" key="1">
    <source>
        <dbReference type="Pfam" id="PF00021"/>
    </source>
</evidence>
<evidence type="ECO:0000313" key="3">
    <source>
        <dbReference type="RefSeq" id="XP_025784219.1"/>
    </source>
</evidence>
<name>A0A6P6I8U1_PUMCO</name>
<organism evidence="2 3">
    <name type="scientific">Puma concolor</name>
    <name type="common">Mountain lion</name>
    <name type="synonym">Felis concolor</name>
    <dbReference type="NCBI Taxonomy" id="9696"/>
    <lineage>
        <taxon>Eukaryota</taxon>
        <taxon>Metazoa</taxon>
        <taxon>Chordata</taxon>
        <taxon>Craniata</taxon>
        <taxon>Vertebrata</taxon>
        <taxon>Euteleostomi</taxon>
        <taxon>Mammalia</taxon>
        <taxon>Eutheria</taxon>
        <taxon>Laurasiatheria</taxon>
        <taxon>Carnivora</taxon>
        <taxon>Feliformia</taxon>
        <taxon>Felidae</taxon>
        <taxon>Felinae</taxon>
        <taxon>Puma</taxon>
    </lineage>
</organism>
<sequence>MYASSQGCAKHPEVPCSQPPLRAWEPAPSRLRVAQKVCSLLICQEAVVAEAHHAGFDFPALPCLQCPRVNASGVCETGESVCETQGSQRCFLRKVYEDDTLSYGYQGCSSVCFPLVLFNPAVTLEERCCNDSPFCNKF</sequence>
<gene>
    <name evidence="3" type="primary">LOC112865361</name>
</gene>
<protein>
    <submittedName>
        <fullName evidence="3">Secreted seminal-vesicle Ly-6 protein 1-like</fullName>
    </submittedName>
</protein>
<dbReference type="CDD" id="cd23628">
    <property type="entry name" value="TFP_LU_ECD_SP10_like"/>
    <property type="match status" value="1"/>
</dbReference>
<reference evidence="3" key="1">
    <citation type="submission" date="2025-08" db="UniProtKB">
        <authorList>
            <consortium name="RefSeq"/>
        </authorList>
    </citation>
    <scope>IDENTIFICATION</scope>
    <source>
        <tissue evidence="3">Blood</tissue>
    </source>
</reference>
<feature type="domain" description="UPAR/Ly6" evidence="1">
    <location>
        <begin position="60"/>
        <end position="137"/>
    </location>
</feature>
<dbReference type="Proteomes" id="UP000515131">
    <property type="component" value="Unplaced"/>
</dbReference>